<name>A0A2M7BUD6_9BACT</name>
<dbReference type="InterPro" id="IPR011146">
    <property type="entry name" value="HIT-like"/>
</dbReference>
<protein>
    <submittedName>
        <fullName evidence="5">Histidine triad nucleotide-binding protein</fullName>
    </submittedName>
</protein>
<reference evidence="6" key="1">
    <citation type="submission" date="2017-09" db="EMBL/GenBank/DDBJ databases">
        <title>Depth-based differentiation of microbial function through sediment-hosted aquifers and enrichment of novel symbionts in the deep terrestrial subsurface.</title>
        <authorList>
            <person name="Probst A.J."/>
            <person name="Ladd B."/>
            <person name="Jarett J.K."/>
            <person name="Geller-Mcgrath D.E."/>
            <person name="Sieber C.M.K."/>
            <person name="Emerson J.B."/>
            <person name="Anantharaman K."/>
            <person name="Thomas B.C."/>
            <person name="Malmstrom R."/>
            <person name="Stieglmeier M."/>
            <person name="Klingl A."/>
            <person name="Woyke T."/>
            <person name="Ryan C.M."/>
            <person name="Banfield J.F."/>
        </authorList>
    </citation>
    <scope>NUCLEOTIDE SEQUENCE [LARGE SCALE GENOMIC DNA]</scope>
</reference>
<evidence type="ECO:0000313" key="6">
    <source>
        <dbReference type="Proteomes" id="UP000229894"/>
    </source>
</evidence>
<dbReference type="Proteomes" id="UP000229894">
    <property type="component" value="Unassembled WGS sequence"/>
</dbReference>
<feature type="domain" description="HIT" evidence="4">
    <location>
        <begin position="3"/>
        <end position="113"/>
    </location>
</feature>
<dbReference type="InterPro" id="IPR036265">
    <property type="entry name" value="HIT-like_sf"/>
</dbReference>
<proteinExistence type="predicted"/>
<dbReference type="GO" id="GO:0003824">
    <property type="term" value="F:catalytic activity"/>
    <property type="evidence" value="ECO:0007669"/>
    <property type="project" value="InterPro"/>
</dbReference>
<evidence type="ECO:0000256" key="1">
    <source>
        <dbReference type="PIRSR" id="PIRSR601310-1"/>
    </source>
</evidence>
<dbReference type="InterPro" id="IPR019808">
    <property type="entry name" value="Histidine_triad_CS"/>
</dbReference>
<dbReference type="Gene3D" id="3.30.428.10">
    <property type="entry name" value="HIT-like"/>
    <property type="match status" value="1"/>
</dbReference>
<organism evidence="5 6">
    <name type="scientific">Candidatus Portnoybacteria bacterium CG03_land_8_20_14_0_80_41_10</name>
    <dbReference type="NCBI Taxonomy" id="1974808"/>
    <lineage>
        <taxon>Bacteria</taxon>
        <taxon>Candidatus Portnoyibacteriota</taxon>
    </lineage>
</organism>
<dbReference type="EMBL" id="PEUX01000044">
    <property type="protein sequence ID" value="PIV10135.1"/>
    <property type="molecule type" value="Genomic_DNA"/>
</dbReference>
<evidence type="ECO:0000259" key="4">
    <source>
        <dbReference type="PROSITE" id="PS51084"/>
    </source>
</evidence>
<feature type="short sequence motif" description="Histidine triad motif" evidence="2 3">
    <location>
        <begin position="96"/>
        <end position="100"/>
    </location>
</feature>
<feature type="active site" description="Tele-AMP-histidine intermediate" evidence="1">
    <location>
        <position position="98"/>
    </location>
</feature>
<gene>
    <name evidence="5" type="ORF">COS49_02145</name>
</gene>
<dbReference type="SUPFAM" id="SSF54197">
    <property type="entry name" value="HIT-like"/>
    <property type="match status" value="1"/>
</dbReference>
<dbReference type="PRINTS" id="PR00332">
    <property type="entry name" value="HISTRIAD"/>
</dbReference>
<dbReference type="Pfam" id="PF01230">
    <property type="entry name" value="HIT"/>
    <property type="match status" value="1"/>
</dbReference>
<comment type="caution">
    <text evidence="5">The sequence shown here is derived from an EMBL/GenBank/DDBJ whole genome shotgun (WGS) entry which is preliminary data.</text>
</comment>
<dbReference type="PROSITE" id="PS51084">
    <property type="entry name" value="HIT_2"/>
    <property type="match status" value="1"/>
</dbReference>
<dbReference type="PANTHER" id="PTHR23089">
    <property type="entry name" value="HISTIDINE TRIAD HIT PROTEIN"/>
    <property type="match status" value="1"/>
</dbReference>
<dbReference type="CDD" id="cd01276">
    <property type="entry name" value="PKCI_related"/>
    <property type="match status" value="1"/>
</dbReference>
<dbReference type="AlphaFoldDB" id="A0A2M7BUD6"/>
<evidence type="ECO:0000313" key="5">
    <source>
        <dbReference type="EMBL" id="PIV10135.1"/>
    </source>
</evidence>
<evidence type="ECO:0000256" key="2">
    <source>
        <dbReference type="PIRSR" id="PIRSR601310-3"/>
    </source>
</evidence>
<dbReference type="InterPro" id="IPR001310">
    <property type="entry name" value="Histidine_triad_HIT"/>
</dbReference>
<dbReference type="PROSITE" id="PS00892">
    <property type="entry name" value="HIT_1"/>
    <property type="match status" value="1"/>
</dbReference>
<accession>A0A2M7BUD6</accession>
<sequence>MCLFCQFVKGEKKAEVVYQDEKVFAFKDINPLAPVHILIIPKKHISSIAEIEKGDTELLGKMILAAKKIADDFGLSEKGYKLLFRVKEYGGQVIEHIHLHLIGGAPLYEDIHPLTEGDELEK</sequence>
<evidence type="ECO:0000256" key="3">
    <source>
        <dbReference type="PROSITE-ProRule" id="PRU00464"/>
    </source>
</evidence>